<evidence type="ECO:0000313" key="3">
    <source>
        <dbReference type="Proteomes" id="UP000198460"/>
    </source>
</evidence>
<reference evidence="2 3" key="1">
    <citation type="submission" date="2017-04" db="EMBL/GenBank/DDBJ databases">
        <authorList>
            <person name="Afonso C.L."/>
            <person name="Miller P.J."/>
            <person name="Scott M.A."/>
            <person name="Spackman E."/>
            <person name="Goraichik I."/>
            <person name="Dimitrov K.M."/>
            <person name="Suarez D.L."/>
            <person name="Swayne D.E."/>
        </authorList>
    </citation>
    <scope>NUCLEOTIDE SEQUENCE [LARGE SCALE GENOMIC DNA]</scope>
    <source>
        <strain evidence="2">LMG 28154</strain>
    </source>
</reference>
<dbReference type="Proteomes" id="UP000198460">
    <property type="component" value="Unassembled WGS sequence"/>
</dbReference>
<dbReference type="Gene3D" id="3.40.190.10">
    <property type="entry name" value="Periplasmic binding protein-like II"/>
    <property type="match status" value="1"/>
</dbReference>
<protein>
    <submittedName>
        <fullName evidence="2">Probable LysR-family transcriptional regulator</fullName>
    </submittedName>
</protein>
<gene>
    <name evidence="2" type="ORF">BSIN_0222</name>
</gene>
<evidence type="ECO:0000313" key="2">
    <source>
        <dbReference type="EMBL" id="SMG00097.1"/>
    </source>
</evidence>
<dbReference type="SUPFAM" id="SSF53850">
    <property type="entry name" value="Periplasmic binding protein-like II"/>
    <property type="match status" value="1"/>
</dbReference>
<proteinExistence type="predicted"/>
<dbReference type="EMBL" id="FXAN01000050">
    <property type="protein sequence ID" value="SMG00097.1"/>
    <property type="molecule type" value="Genomic_DNA"/>
</dbReference>
<dbReference type="Pfam" id="PF03466">
    <property type="entry name" value="LysR_substrate"/>
    <property type="match status" value="1"/>
</dbReference>
<sequence>MTDELQRPIGDGELAGHFRIGMIPTALTCMVPNLVGRLSAAAPLLQLRIVPGCSHVLYEMVVKDELDAAILVHPPFALPKVLRCDVLRSEPLALVANRRVAHEKVLASLRERPLIQYDSHS</sequence>
<organism evidence="2 3">
    <name type="scientific">Burkholderia singularis</name>
    <dbReference type="NCBI Taxonomy" id="1503053"/>
    <lineage>
        <taxon>Bacteria</taxon>
        <taxon>Pseudomonadati</taxon>
        <taxon>Pseudomonadota</taxon>
        <taxon>Betaproteobacteria</taxon>
        <taxon>Burkholderiales</taxon>
        <taxon>Burkholderiaceae</taxon>
        <taxon>Burkholderia</taxon>
        <taxon>pseudomallei group</taxon>
    </lineage>
</organism>
<dbReference type="AlphaFoldDB" id="A0A238H4N2"/>
<name>A0A238H4N2_9BURK</name>
<dbReference type="InterPro" id="IPR005119">
    <property type="entry name" value="LysR_subst-bd"/>
</dbReference>
<feature type="domain" description="LysR substrate-binding" evidence="1">
    <location>
        <begin position="12"/>
        <end position="120"/>
    </location>
</feature>
<evidence type="ECO:0000259" key="1">
    <source>
        <dbReference type="Pfam" id="PF03466"/>
    </source>
</evidence>
<accession>A0A238H4N2</accession>